<evidence type="ECO:0000313" key="10">
    <source>
        <dbReference type="RefSeq" id="XP_020090792.1"/>
    </source>
</evidence>
<dbReference type="InterPro" id="IPR006590">
    <property type="entry name" value="RNA_pol_Rpb4/RPC9_core"/>
</dbReference>
<dbReference type="InterPro" id="IPR038324">
    <property type="entry name" value="Rpb4/RPC9_sf"/>
</dbReference>
<dbReference type="RefSeq" id="XP_020090792.1">
    <property type="nucleotide sequence ID" value="XM_020235203.1"/>
</dbReference>
<evidence type="ECO:0000256" key="2">
    <source>
        <dbReference type="ARBA" id="ARBA00023242"/>
    </source>
</evidence>
<feature type="compositionally biased region" description="Acidic residues" evidence="4">
    <location>
        <begin position="42"/>
        <end position="51"/>
    </location>
</feature>
<evidence type="ECO:0000256" key="1">
    <source>
        <dbReference type="ARBA" id="ARBA00004123"/>
    </source>
</evidence>
<name>A0A199UM02_ANACO</name>
<keyword evidence="6" id="KW-0240">DNA-directed RNA polymerase</keyword>
<dbReference type="PANTHER" id="PTHR21297">
    <property type="entry name" value="DNA-DIRECTED RNA POLYMERASE II"/>
    <property type="match status" value="1"/>
</dbReference>
<comment type="similarity">
    <text evidence="3">Belongs to the eukaryotic RPB4 RNA polymerase subunit family.</text>
</comment>
<dbReference type="OrthoDB" id="2186918at2759"/>
<dbReference type="Gene3D" id="1.20.1250.40">
    <property type="match status" value="1"/>
</dbReference>
<evidence type="ECO:0000256" key="3">
    <source>
        <dbReference type="ARBA" id="ARBA00025724"/>
    </source>
</evidence>
<dbReference type="Proteomes" id="UP000515123">
    <property type="component" value="Linkage group 6"/>
</dbReference>
<gene>
    <name evidence="9 10" type="primary">LOC109711870</name>
    <name evidence="6" type="ORF">ACMD2_00830</name>
</gene>
<dbReference type="InterPro" id="IPR045222">
    <property type="entry name" value="Rpb4-like"/>
</dbReference>
<comment type="subcellular location">
    <subcellularLocation>
        <location evidence="1">Nucleus</location>
    </subcellularLocation>
</comment>
<proteinExistence type="inferred from homology"/>
<dbReference type="EMBL" id="LSRQ01006666">
    <property type="protein sequence ID" value="OAY65764.1"/>
    <property type="molecule type" value="Genomic_DNA"/>
</dbReference>
<sequence>MADRGGKGWSAGKGKAPSVPNQGALNGEDPASFKRPVHVDIDSSDESEGFIEDQSQASGKSNGKAPKKVPLDGLKTGGKASNLASAGKGDSGKGGKSFNAGKAEGKGSLPHAKPPTAEVDLKLELDIPKNSRVLMDCEAAEVLQDIHDHMTILSEDPTIKIPESFNKAFQYSKNGSQYTDAKSVRQVLETLKTCGVNDGEICMIGNVCPETVEEAYGLVPSLKANRQTNEGPIREALTTLVKLKSSK</sequence>
<dbReference type="GO" id="GO:0000166">
    <property type="term" value="F:nucleotide binding"/>
    <property type="evidence" value="ECO:0007669"/>
    <property type="project" value="InterPro"/>
</dbReference>
<evidence type="ECO:0000259" key="5">
    <source>
        <dbReference type="SMART" id="SM00657"/>
    </source>
</evidence>
<organism evidence="6 7">
    <name type="scientific">Ananas comosus</name>
    <name type="common">Pineapple</name>
    <name type="synonym">Ananas ananas</name>
    <dbReference type="NCBI Taxonomy" id="4615"/>
    <lineage>
        <taxon>Eukaryota</taxon>
        <taxon>Viridiplantae</taxon>
        <taxon>Streptophyta</taxon>
        <taxon>Embryophyta</taxon>
        <taxon>Tracheophyta</taxon>
        <taxon>Spermatophyta</taxon>
        <taxon>Magnoliopsida</taxon>
        <taxon>Liliopsida</taxon>
        <taxon>Poales</taxon>
        <taxon>Bromeliaceae</taxon>
        <taxon>Bromelioideae</taxon>
        <taxon>Ananas</taxon>
    </lineage>
</organism>
<keyword evidence="6" id="KW-0804">Transcription</keyword>
<dbReference type="SMART" id="SM00657">
    <property type="entry name" value="RPOL4c"/>
    <property type="match status" value="1"/>
</dbReference>
<reference evidence="6 7" key="1">
    <citation type="journal article" date="2016" name="DNA Res.">
        <title>The draft genome of MD-2 pineapple using hybrid error correction of long reads.</title>
        <authorList>
            <person name="Redwan R.M."/>
            <person name="Saidin A."/>
            <person name="Kumar S.V."/>
        </authorList>
    </citation>
    <scope>NUCLEOTIDE SEQUENCE [LARGE SCALE GENOMIC DNA]</scope>
    <source>
        <strain evidence="7">cv. MD2</strain>
        <tissue evidence="6">Leaf</tissue>
    </source>
</reference>
<keyword evidence="2" id="KW-0539">Nucleus</keyword>
<dbReference type="Proteomes" id="UP000092600">
    <property type="component" value="Unassembled WGS sequence"/>
</dbReference>
<evidence type="ECO:0000313" key="6">
    <source>
        <dbReference type="EMBL" id="OAY65764.1"/>
    </source>
</evidence>
<protein>
    <submittedName>
        <fullName evidence="6">DNA-directed RNA polymerases IV and V subunit 4</fullName>
    </submittedName>
    <submittedName>
        <fullName evidence="9 10">Uncharacterized protein LOC109711870</fullName>
    </submittedName>
</protein>
<dbReference type="GO" id="GO:0000428">
    <property type="term" value="C:DNA-directed RNA polymerase complex"/>
    <property type="evidence" value="ECO:0007669"/>
    <property type="project" value="UniProtKB-KW"/>
</dbReference>
<dbReference type="STRING" id="4615.A0A199UM02"/>
<dbReference type="InterPro" id="IPR005574">
    <property type="entry name" value="Rpb4/RPC9"/>
</dbReference>
<dbReference type="GO" id="GO:0006352">
    <property type="term" value="P:DNA-templated transcription initiation"/>
    <property type="evidence" value="ECO:0007669"/>
    <property type="project" value="InterPro"/>
</dbReference>
<dbReference type="AlphaFoldDB" id="A0A199UM02"/>
<reference evidence="9 10" key="2">
    <citation type="submission" date="2025-04" db="UniProtKB">
        <authorList>
            <consortium name="RefSeq"/>
        </authorList>
    </citation>
    <scope>IDENTIFICATION</scope>
    <source>
        <tissue evidence="9 10">Leaf</tissue>
    </source>
</reference>
<feature type="domain" description="RNA polymerase Rpb4/RPC9 core" evidence="5">
    <location>
        <begin position="128"/>
        <end position="247"/>
    </location>
</feature>
<accession>A0A199UM02</accession>
<evidence type="ECO:0000313" key="7">
    <source>
        <dbReference type="Proteomes" id="UP000092600"/>
    </source>
</evidence>
<evidence type="ECO:0000256" key="4">
    <source>
        <dbReference type="SAM" id="MobiDB-lite"/>
    </source>
</evidence>
<dbReference type="InterPro" id="IPR010997">
    <property type="entry name" value="HRDC-like_sf"/>
</dbReference>
<feature type="region of interest" description="Disordered" evidence="4">
    <location>
        <begin position="1"/>
        <end position="115"/>
    </location>
</feature>
<dbReference type="SUPFAM" id="SSF47819">
    <property type="entry name" value="HRDC-like"/>
    <property type="match status" value="1"/>
</dbReference>
<dbReference type="Pfam" id="PF03874">
    <property type="entry name" value="RNA_pol_Rpb4"/>
    <property type="match status" value="1"/>
</dbReference>
<evidence type="ECO:0000313" key="9">
    <source>
        <dbReference type="RefSeq" id="XP_020090789.1"/>
    </source>
</evidence>
<dbReference type="GO" id="GO:0005634">
    <property type="term" value="C:nucleus"/>
    <property type="evidence" value="ECO:0007669"/>
    <property type="project" value="UniProtKB-SubCell"/>
</dbReference>
<evidence type="ECO:0000313" key="8">
    <source>
        <dbReference type="Proteomes" id="UP000515123"/>
    </source>
</evidence>
<dbReference type="GeneID" id="109711870"/>
<dbReference type="RefSeq" id="XP_020090789.1">
    <property type="nucleotide sequence ID" value="XM_020235200.1"/>
</dbReference>
<keyword evidence="8" id="KW-1185">Reference proteome</keyword>